<name>A0A914CH79_9BILA</name>
<sequence>MSESEGEEDRPKTTKRSKKKKQVSESENGDEESVKKVRRKRRIQVDVAEHPSYKDMVVEAIQDIGDNASFNDIHKHLTTFYTLKNSPKFIRITLASTIKKLIEAGKIEFTVEPKRTYTKSHVYGSFRVNENAVNEKLPREAPSREMPKRAAHNRPTRPAQPISLVAKRPSRNLEAPASDDSEIDADYRPGHSIR</sequence>
<organism evidence="3 4">
    <name type="scientific">Acrobeloides nanus</name>
    <dbReference type="NCBI Taxonomy" id="290746"/>
    <lineage>
        <taxon>Eukaryota</taxon>
        <taxon>Metazoa</taxon>
        <taxon>Ecdysozoa</taxon>
        <taxon>Nematoda</taxon>
        <taxon>Chromadorea</taxon>
        <taxon>Rhabditida</taxon>
        <taxon>Tylenchina</taxon>
        <taxon>Cephalobomorpha</taxon>
        <taxon>Cephaloboidea</taxon>
        <taxon>Cephalobidae</taxon>
        <taxon>Acrobeloides</taxon>
    </lineage>
</organism>
<evidence type="ECO:0000313" key="3">
    <source>
        <dbReference type="Proteomes" id="UP000887540"/>
    </source>
</evidence>
<dbReference type="Proteomes" id="UP000887540">
    <property type="component" value="Unplaced"/>
</dbReference>
<dbReference type="Pfam" id="PF00538">
    <property type="entry name" value="Linker_histone"/>
    <property type="match status" value="1"/>
</dbReference>
<feature type="compositionally biased region" description="Basic and acidic residues" evidence="1">
    <location>
        <begin position="136"/>
        <end position="148"/>
    </location>
</feature>
<feature type="domain" description="H15" evidence="2">
    <location>
        <begin position="50"/>
        <end position="109"/>
    </location>
</feature>
<accession>A0A914CH79</accession>
<reference evidence="4" key="1">
    <citation type="submission" date="2022-11" db="UniProtKB">
        <authorList>
            <consortium name="WormBaseParasite"/>
        </authorList>
    </citation>
    <scope>IDENTIFICATION</scope>
</reference>
<dbReference type="SUPFAM" id="SSF46785">
    <property type="entry name" value="Winged helix' DNA-binding domain"/>
    <property type="match status" value="1"/>
</dbReference>
<dbReference type="AlphaFoldDB" id="A0A914CH79"/>
<dbReference type="WBParaSite" id="ACRNAN_scaffold10497.g12601.t1">
    <property type="protein sequence ID" value="ACRNAN_scaffold10497.g12601.t1"/>
    <property type="gene ID" value="ACRNAN_scaffold10497.g12601"/>
</dbReference>
<feature type="region of interest" description="Disordered" evidence="1">
    <location>
        <begin position="133"/>
        <end position="194"/>
    </location>
</feature>
<protein>
    <submittedName>
        <fullName evidence="4">H15 domain-containing protein</fullName>
    </submittedName>
</protein>
<evidence type="ECO:0000259" key="2">
    <source>
        <dbReference type="Pfam" id="PF00538"/>
    </source>
</evidence>
<keyword evidence="3" id="KW-1185">Reference proteome</keyword>
<feature type="compositionally biased region" description="Basic and acidic residues" evidence="1">
    <location>
        <begin position="185"/>
        <end position="194"/>
    </location>
</feature>
<dbReference type="InterPro" id="IPR036390">
    <property type="entry name" value="WH_DNA-bd_sf"/>
</dbReference>
<evidence type="ECO:0000313" key="4">
    <source>
        <dbReference type="WBParaSite" id="ACRNAN_scaffold10497.g12601.t1"/>
    </source>
</evidence>
<dbReference type="InterPro" id="IPR005818">
    <property type="entry name" value="Histone_H1/H5_H15"/>
</dbReference>
<dbReference type="Gene3D" id="1.10.10.10">
    <property type="entry name" value="Winged helix-like DNA-binding domain superfamily/Winged helix DNA-binding domain"/>
    <property type="match status" value="1"/>
</dbReference>
<feature type="region of interest" description="Disordered" evidence="1">
    <location>
        <begin position="1"/>
        <end position="42"/>
    </location>
</feature>
<proteinExistence type="predicted"/>
<dbReference type="GO" id="GO:0000786">
    <property type="term" value="C:nucleosome"/>
    <property type="evidence" value="ECO:0007669"/>
    <property type="project" value="InterPro"/>
</dbReference>
<evidence type="ECO:0000256" key="1">
    <source>
        <dbReference type="SAM" id="MobiDB-lite"/>
    </source>
</evidence>
<dbReference type="GO" id="GO:0006334">
    <property type="term" value="P:nucleosome assembly"/>
    <property type="evidence" value="ECO:0007669"/>
    <property type="project" value="InterPro"/>
</dbReference>
<dbReference type="InterPro" id="IPR036388">
    <property type="entry name" value="WH-like_DNA-bd_sf"/>
</dbReference>
<dbReference type="GO" id="GO:0003677">
    <property type="term" value="F:DNA binding"/>
    <property type="evidence" value="ECO:0007669"/>
    <property type="project" value="InterPro"/>
</dbReference>